<dbReference type="AlphaFoldDB" id="A0A7Y3VY38"/>
<evidence type="ECO:0000313" key="6">
    <source>
        <dbReference type="EMBL" id="NNT70981.1"/>
    </source>
</evidence>
<comment type="caution">
    <text evidence="6">The sequence shown here is derived from an EMBL/GenBank/DDBJ whole genome shotgun (WGS) entry which is preliminary data.</text>
</comment>
<keyword evidence="2 4" id="KW-0479">Metal-binding</keyword>
<dbReference type="Pfam" id="PF00034">
    <property type="entry name" value="Cytochrom_C"/>
    <property type="match status" value="1"/>
</dbReference>
<name>A0A7Y3VY38_9FLAO</name>
<gene>
    <name evidence="6" type="ORF">HKT18_02015</name>
</gene>
<sequence length="124" mass="14003">MKKIILFTFIITFTSCKKETEDNYGQPKQDNTAVAISGQELFEGKGTCTACHLPDQKVIGPSITEIAKIYKEKKGSIVSFLKEEADPIVDPSQYETMKTNFAITKKMSDEELKALEEYIYSFSK</sequence>
<evidence type="ECO:0000313" key="7">
    <source>
        <dbReference type="Proteomes" id="UP000536509"/>
    </source>
</evidence>
<evidence type="ECO:0000256" key="4">
    <source>
        <dbReference type="PROSITE-ProRule" id="PRU00433"/>
    </source>
</evidence>
<dbReference type="InterPro" id="IPR036909">
    <property type="entry name" value="Cyt_c-like_dom_sf"/>
</dbReference>
<dbReference type="GO" id="GO:0009055">
    <property type="term" value="F:electron transfer activity"/>
    <property type="evidence" value="ECO:0007669"/>
    <property type="project" value="InterPro"/>
</dbReference>
<protein>
    <submittedName>
        <fullName evidence="6">C-type cytochrome</fullName>
    </submittedName>
</protein>
<keyword evidence="7" id="KW-1185">Reference proteome</keyword>
<dbReference type="GO" id="GO:0046872">
    <property type="term" value="F:metal ion binding"/>
    <property type="evidence" value="ECO:0007669"/>
    <property type="project" value="UniProtKB-KW"/>
</dbReference>
<dbReference type="Gene3D" id="1.10.760.10">
    <property type="entry name" value="Cytochrome c-like domain"/>
    <property type="match status" value="1"/>
</dbReference>
<proteinExistence type="predicted"/>
<dbReference type="EMBL" id="JABEVX010000001">
    <property type="protein sequence ID" value="NNT70981.1"/>
    <property type="molecule type" value="Genomic_DNA"/>
</dbReference>
<evidence type="ECO:0000256" key="1">
    <source>
        <dbReference type="ARBA" id="ARBA00022617"/>
    </source>
</evidence>
<dbReference type="PROSITE" id="PS51007">
    <property type="entry name" value="CYTC"/>
    <property type="match status" value="1"/>
</dbReference>
<evidence type="ECO:0000256" key="2">
    <source>
        <dbReference type="ARBA" id="ARBA00022723"/>
    </source>
</evidence>
<dbReference type="Proteomes" id="UP000536509">
    <property type="component" value="Unassembled WGS sequence"/>
</dbReference>
<dbReference type="RefSeq" id="WP_171221178.1">
    <property type="nucleotide sequence ID" value="NZ_CP121446.1"/>
</dbReference>
<feature type="domain" description="Cytochrome c" evidence="5">
    <location>
        <begin position="33"/>
        <end position="123"/>
    </location>
</feature>
<dbReference type="InterPro" id="IPR009056">
    <property type="entry name" value="Cyt_c-like_dom"/>
</dbReference>
<organism evidence="6 7">
    <name type="scientific">Flavobacterium rivulicola</name>
    <dbReference type="NCBI Taxonomy" id="2732161"/>
    <lineage>
        <taxon>Bacteria</taxon>
        <taxon>Pseudomonadati</taxon>
        <taxon>Bacteroidota</taxon>
        <taxon>Flavobacteriia</taxon>
        <taxon>Flavobacteriales</taxon>
        <taxon>Flavobacteriaceae</taxon>
        <taxon>Flavobacterium</taxon>
    </lineage>
</organism>
<accession>A0A7Y3VY38</accession>
<dbReference type="PROSITE" id="PS51257">
    <property type="entry name" value="PROKAR_LIPOPROTEIN"/>
    <property type="match status" value="1"/>
</dbReference>
<reference evidence="6 7" key="1">
    <citation type="submission" date="2020-05" db="EMBL/GenBank/DDBJ databases">
        <title>Draft genome of Flavobacterium sp. IMCC34852.</title>
        <authorList>
            <person name="Song J."/>
            <person name="Cho J.-C."/>
        </authorList>
    </citation>
    <scope>NUCLEOTIDE SEQUENCE [LARGE SCALE GENOMIC DNA]</scope>
    <source>
        <strain evidence="6 7">IMCC34852</strain>
    </source>
</reference>
<evidence type="ECO:0000259" key="5">
    <source>
        <dbReference type="PROSITE" id="PS51007"/>
    </source>
</evidence>
<evidence type="ECO:0000256" key="3">
    <source>
        <dbReference type="ARBA" id="ARBA00023004"/>
    </source>
</evidence>
<dbReference type="SUPFAM" id="SSF46626">
    <property type="entry name" value="Cytochrome c"/>
    <property type="match status" value="1"/>
</dbReference>
<keyword evidence="1 4" id="KW-0349">Heme</keyword>
<keyword evidence="3 4" id="KW-0408">Iron</keyword>
<dbReference type="GO" id="GO:0020037">
    <property type="term" value="F:heme binding"/>
    <property type="evidence" value="ECO:0007669"/>
    <property type="project" value="InterPro"/>
</dbReference>